<dbReference type="RefSeq" id="WP_185050057.1">
    <property type="nucleotide sequence ID" value="NZ_BAABIX010000010.1"/>
</dbReference>
<keyword evidence="2" id="KW-1185">Reference proteome</keyword>
<sequence length="264" mass="27735">MEPAPRGIDASVPSGARIYDFLLGGKDHFAADRQAARRLLGLVPEAALLARHNRDFLRRAVRYCAARGVGQFVDIGPGMPARDNTHEVAREILPGARVAYVDHDPIVVSHGRALLARAGGVVAVEADVRKPGEVLGNRELRELIDFGEPVAVLFVSVLHFVPEAAEVVAAFRDALAPGGLVVLSHGVRGPRTTPADAAAVKALFAGTAHPVVERSPHAVGALLDGLDPVEPGLVPVWEWHPDDDPAADIPGGSAAMLGAVARKP</sequence>
<keyword evidence="1" id="KW-0489">Methyltransferase</keyword>
<organism evidence="1 2">
    <name type="scientific">Thermocatellispora tengchongensis</name>
    <dbReference type="NCBI Taxonomy" id="1073253"/>
    <lineage>
        <taxon>Bacteria</taxon>
        <taxon>Bacillati</taxon>
        <taxon>Actinomycetota</taxon>
        <taxon>Actinomycetes</taxon>
        <taxon>Streptosporangiales</taxon>
        <taxon>Streptosporangiaceae</taxon>
        <taxon>Thermocatellispora</taxon>
    </lineage>
</organism>
<protein>
    <submittedName>
        <fullName evidence="1">SAM-dependent methyltransferase</fullName>
    </submittedName>
</protein>
<name>A0A840P5C1_9ACTN</name>
<dbReference type="Pfam" id="PF04672">
    <property type="entry name" value="Methyltransf_19"/>
    <property type="match status" value="1"/>
</dbReference>
<dbReference type="GO" id="GO:0008168">
    <property type="term" value="F:methyltransferase activity"/>
    <property type="evidence" value="ECO:0007669"/>
    <property type="project" value="UniProtKB-KW"/>
</dbReference>
<dbReference type="Proteomes" id="UP000578449">
    <property type="component" value="Unassembled WGS sequence"/>
</dbReference>
<accession>A0A840P5C1</accession>
<dbReference type="GO" id="GO:0032259">
    <property type="term" value="P:methylation"/>
    <property type="evidence" value="ECO:0007669"/>
    <property type="project" value="UniProtKB-KW"/>
</dbReference>
<gene>
    <name evidence="1" type="ORF">HNP84_002824</name>
</gene>
<keyword evidence="1" id="KW-0808">Transferase</keyword>
<dbReference type="EMBL" id="JACHGN010000005">
    <property type="protein sequence ID" value="MBB5133103.1"/>
    <property type="molecule type" value="Genomic_DNA"/>
</dbReference>
<proteinExistence type="predicted"/>
<dbReference type="PIRSF" id="PIRSF017393">
    <property type="entry name" value="MTase_SAV2177"/>
    <property type="match status" value="1"/>
</dbReference>
<comment type="caution">
    <text evidence="1">The sequence shown here is derived from an EMBL/GenBank/DDBJ whole genome shotgun (WGS) entry which is preliminary data.</text>
</comment>
<dbReference type="AlphaFoldDB" id="A0A840P5C1"/>
<reference evidence="1 2" key="1">
    <citation type="submission" date="2020-08" db="EMBL/GenBank/DDBJ databases">
        <title>Genomic Encyclopedia of Type Strains, Phase IV (KMG-IV): sequencing the most valuable type-strain genomes for metagenomic binning, comparative biology and taxonomic classification.</title>
        <authorList>
            <person name="Goeker M."/>
        </authorList>
    </citation>
    <scope>NUCLEOTIDE SEQUENCE [LARGE SCALE GENOMIC DNA]</scope>
    <source>
        <strain evidence="1 2">DSM 45615</strain>
    </source>
</reference>
<dbReference type="InterPro" id="IPR029063">
    <property type="entry name" value="SAM-dependent_MTases_sf"/>
</dbReference>
<dbReference type="SUPFAM" id="SSF53335">
    <property type="entry name" value="S-adenosyl-L-methionine-dependent methyltransferases"/>
    <property type="match status" value="1"/>
</dbReference>
<dbReference type="Gene3D" id="3.40.50.150">
    <property type="entry name" value="Vaccinia Virus protein VP39"/>
    <property type="match status" value="1"/>
</dbReference>
<dbReference type="InterPro" id="IPR006764">
    <property type="entry name" value="SAM_dep_MeTrfase_SAV2177_type"/>
</dbReference>
<evidence type="ECO:0000313" key="1">
    <source>
        <dbReference type="EMBL" id="MBB5133103.1"/>
    </source>
</evidence>
<evidence type="ECO:0000313" key="2">
    <source>
        <dbReference type="Proteomes" id="UP000578449"/>
    </source>
</evidence>